<dbReference type="EMBL" id="GG697236">
    <property type="protein sequence ID" value="EET90509.1"/>
    <property type="molecule type" value="Genomic_DNA"/>
</dbReference>
<gene>
    <name evidence="1" type="ORF">UNLARM2_0043</name>
</gene>
<dbReference type="AlphaFoldDB" id="C7DG39"/>
<keyword evidence="1" id="KW-0378">Hydrolase</keyword>
<dbReference type="GO" id="GO:0016787">
    <property type="term" value="F:hydrolase activity"/>
    <property type="evidence" value="ECO:0007669"/>
    <property type="project" value="UniProtKB-KW"/>
</dbReference>
<protein>
    <submittedName>
        <fullName evidence="1">HAD-superfamily hydrolase, subfamily IIB</fullName>
    </submittedName>
</protein>
<reference evidence="1 2" key="1">
    <citation type="journal article" date="2009" name="Genome Biol.">
        <title>Community-wide analysis of microbial genome sequence signatures.</title>
        <authorList>
            <person name="Dick G.J."/>
            <person name="Andersson A.F."/>
            <person name="Baker B.J."/>
            <person name="Simmons S.L."/>
            <person name="Thomas B.C."/>
            <person name="Yelton A.P."/>
            <person name="Banfield J.F."/>
        </authorList>
    </citation>
    <scope>NUCLEOTIDE SEQUENCE [LARGE SCALE GENOMIC DNA]</scope>
    <source>
        <strain evidence="1">ARMAN-2</strain>
    </source>
</reference>
<dbReference type="SUPFAM" id="SSF56784">
    <property type="entry name" value="HAD-like"/>
    <property type="match status" value="1"/>
</dbReference>
<dbReference type="InterPro" id="IPR036412">
    <property type="entry name" value="HAD-like_sf"/>
</dbReference>
<evidence type="ECO:0000313" key="2">
    <source>
        <dbReference type="Proteomes" id="UP000332487"/>
    </source>
</evidence>
<reference evidence="1 2" key="2">
    <citation type="journal article" date="2010" name="Proc. Natl. Acad. Sci. U.S.A.">
        <title>Enigmatic, ultrasmall, uncultivated Archaea.</title>
        <authorList>
            <person name="Baker B.J."/>
            <person name="Comolli L.R."/>
            <person name="Dick G.J."/>
            <person name="Hauser L.J."/>
            <person name="Hyatt D."/>
            <person name="Dill B.D."/>
            <person name="Land M.L."/>
            <person name="Verberkmoes N.C."/>
            <person name="Hettich R.L."/>
            <person name="Banfield J.F."/>
        </authorList>
    </citation>
    <scope>NUCLEOTIDE SEQUENCE [LARGE SCALE GENOMIC DNA]</scope>
    <source>
        <strain evidence="1">ARMAN-2</strain>
    </source>
</reference>
<keyword evidence="2" id="KW-1185">Reference proteome</keyword>
<dbReference type="Gene3D" id="3.40.50.1000">
    <property type="entry name" value="HAD superfamily/HAD-like"/>
    <property type="match status" value="1"/>
</dbReference>
<dbReference type="GO" id="GO:0009298">
    <property type="term" value="P:GDP-mannose biosynthetic process"/>
    <property type="evidence" value="ECO:0007669"/>
    <property type="project" value="UniProtKB-UniPathway"/>
</dbReference>
<dbReference type="Pfam" id="PF08282">
    <property type="entry name" value="Hydrolase_3"/>
    <property type="match status" value="1"/>
</dbReference>
<dbReference type="NCBIfam" id="TIGR01484">
    <property type="entry name" value="HAD-SF-IIB"/>
    <property type="match status" value="1"/>
</dbReference>
<name>C7DG39_MICA2</name>
<evidence type="ECO:0000313" key="1">
    <source>
        <dbReference type="EMBL" id="EET90509.1"/>
    </source>
</evidence>
<dbReference type="Proteomes" id="UP000332487">
    <property type="component" value="Unassembled WGS sequence"/>
</dbReference>
<sequence length="266" mass="30124">MEIHEMISKSIFVFDFNGTLTVSKNPVDKEMLQLMVRLLKYKDVAIVSGRDIRYIHDLFIDLLPKDAKLLSRLMVMPTYGSAFYRFEPSSGQWIEVYSHRLSEEEKGKIIGAIRESVMKAGFQENFIGEAFEDRDTQIAFSALGHDAPLELKKAWDPDNRKRAIIKSFLTQTLGEYEITIGGPTGIDVNRKGITKGFAIRQLMEKTGCRLDDIVFIGDALFEHGNDYPVKETGVDCIEVKDPAHVKKLLGEVVSALEVKYAQEERA</sequence>
<dbReference type="InterPro" id="IPR006379">
    <property type="entry name" value="HAD-SF_hydro_IIB"/>
</dbReference>
<dbReference type="Gene3D" id="3.30.1240.20">
    <property type="match status" value="1"/>
</dbReference>
<proteinExistence type="predicted"/>
<dbReference type="InterPro" id="IPR023214">
    <property type="entry name" value="HAD_sf"/>
</dbReference>
<dbReference type="UniPathway" id="UPA00126">
    <property type="reaction ID" value="UER00424"/>
</dbReference>
<accession>C7DG39</accession>
<dbReference type="InterPro" id="IPR043169">
    <property type="entry name" value="PMM_cap"/>
</dbReference>
<organism evidence="1 2">
    <name type="scientific">Candidatus Micrarchaeum acidiphilum ARMAN-2</name>
    <dbReference type="NCBI Taxonomy" id="425595"/>
    <lineage>
        <taxon>Archaea</taxon>
        <taxon>Candidatus Micrarchaeota</taxon>
        <taxon>Candidatus Micrarchaeia</taxon>
        <taxon>Candidatus Micrarchaeales</taxon>
        <taxon>Candidatus Micrarchaeaceae</taxon>
        <taxon>Candidatus Micrarchaeum</taxon>
    </lineage>
</organism>